<gene>
    <name evidence="1" type="ORF">CVP04_08590</name>
</gene>
<keyword evidence="2" id="KW-1185">Reference proteome</keyword>
<name>A0A2M8RUP8_9PAST</name>
<proteinExistence type="predicted"/>
<dbReference type="EMBL" id="PHGZ01000019">
    <property type="protein sequence ID" value="PJG82589.1"/>
    <property type="molecule type" value="Genomic_DNA"/>
</dbReference>
<sequence>MIYAHYRTNGSLLDLPIEEYLKRVTNPKTPIYIVGKFPPTNETLVAGDIWLYRGKHTWKFGLDHIWEGRKLELKKRGVYTVKELVNFLILLINKRTPIYPEPKHTKAAIIKSSKGAVIVENIADDYSAVTLLLATPASPLPVQRRWGNKPLNTIKTDCKII</sequence>
<accession>A0A2M8RUP8</accession>
<dbReference type="OrthoDB" id="7863006at2"/>
<evidence type="ECO:0000313" key="1">
    <source>
        <dbReference type="EMBL" id="PJG82589.1"/>
    </source>
</evidence>
<dbReference type="Proteomes" id="UP000230282">
    <property type="component" value="Unassembled WGS sequence"/>
</dbReference>
<dbReference type="RefSeq" id="WP_100297100.1">
    <property type="nucleotide sequence ID" value="NZ_PHGZ01000019.1"/>
</dbReference>
<dbReference type="AlphaFoldDB" id="A0A2M8RUP8"/>
<reference evidence="1 2" key="1">
    <citation type="submission" date="2017-11" db="EMBL/GenBank/DDBJ databases">
        <title>Reclassification of Bisgaard taxon 5 as Caviibacterium pharyngocola gen. nov., sp. nov.</title>
        <authorList>
            <person name="Christensen H."/>
        </authorList>
    </citation>
    <scope>NUCLEOTIDE SEQUENCE [LARGE SCALE GENOMIC DNA]</scope>
    <source>
        <strain evidence="1 2">7_3</strain>
    </source>
</reference>
<protein>
    <submittedName>
        <fullName evidence="1">Uncharacterized protein</fullName>
    </submittedName>
</protein>
<evidence type="ECO:0000313" key="2">
    <source>
        <dbReference type="Proteomes" id="UP000230282"/>
    </source>
</evidence>
<comment type="caution">
    <text evidence="1">The sequence shown here is derived from an EMBL/GenBank/DDBJ whole genome shotgun (WGS) entry which is preliminary data.</text>
</comment>
<organism evidence="1 2">
    <name type="scientific">Caviibacterium pharyngocola</name>
    <dbReference type="NCBI Taxonomy" id="28159"/>
    <lineage>
        <taxon>Bacteria</taxon>
        <taxon>Pseudomonadati</taxon>
        <taxon>Pseudomonadota</taxon>
        <taxon>Gammaproteobacteria</taxon>
        <taxon>Pasteurellales</taxon>
        <taxon>Pasteurellaceae</taxon>
        <taxon>Caviibacterium</taxon>
    </lineage>
</organism>